<organism evidence="3 4">
    <name type="scientific">Desulfovibrio subterraneus</name>
    <dbReference type="NCBI Taxonomy" id="2718620"/>
    <lineage>
        <taxon>Bacteria</taxon>
        <taxon>Pseudomonadati</taxon>
        <taxon>Thermodesulfobacteriota</taxon>
        <taxon>Desulfovibrionia</taxon>
        <taxon>Desulfovibrionales</taxon>
        <taxon>Desulfovibrionaceae</taxon>
        <taxon>Desulfovibrio</taxon>
    </lineage>
</organism>
<comment type="caution">
    <text evidence="3">The sequence shown here is derived from an EMBL/GenBank/DDBJ whole genome shotgun (WGS) entry which is preliminary data.</text>
</comment>
<feature type="region of interest" description="Disordered" evidence="1">
    <location>
        <begin position="97"/>
        <end position="141"/>
    </location>
</feature>
<sequence length="141" mass="15857">MMRAPNPYSPDQPAWHGRFTFPAYDPIYADHFPHAPVVPGTLIIHAFRQEATRRGWQVSGIRAFRFRHFVTPGTYAFTLTPTEYGLGCTLTRTDEIGNAGKPLATGELAASPARQSERCSRQNDMPAHNVRKNREEAHAHD</sequence>
<dbReference type="SUPFAM" id="SSF54637">
    <property type="entry name" value="Thioesterase/thiol ester dehydrase-isomerase"/>
    <property type="match status" value="1"/>
</dbReference>
<feature type="domain" description="ApeI dehydratase-like" evidence="2">
    <location>
        <begin position="15"/>
        <end position="74"/>
    </location>
</feature>
<evidence type="ECO:0000313" key="4">
    <source>
        <dbReference type="Proteomes" id="UP000503840"/>
    </source>
</evidence>
<reference evidence="3 4" key="1">
    <citation type="submission" date="2020-05" db="EMBL/GenBank/DDBJ databases">
        <title>Draft genome sequence of Desulfovibrio sp. strain HN2T.</title>
        <authorList>
            <person name="Ueno A."/>
            <person name="Tamazawa S."/>
            <person name="Tamamura S."/>
            <person name="Murakami T."/>
            <person name="Kiyama T."/>
            <person name="Inomata H."/>
            <person name="Amano Y."/>
            <person name="Miyakawa K."/>
            <person name="Tamaki H."/>
            <person name="Naganuma T."/>
            <person name="Kaneko K."/>
        </authorList>
    </citation>
    <scope>NUCLEOTIDE SEQUENCE [LARGE SCALE GENOMIC DNA]</scope>
    <source>
        <strain evidence="3 4">HN2</strain>
    </source>
</reference>
<dbReference type="InterPro" id="IPR054545">
    <property type="entry name" value="ApeI-like"/>
</dbReference>
<protein>
    <recommendedName>
        <fullName evidence="2">ApeI dehydratase-like domain-containing protein</fullName>
    </recommendedName>
</protein>
<feature type="compositionally biased region" description="Basic and acidic residues" evidence="1">
    <location>
        <begin position="132"/>
        <end position="141"/>
    </location>
</feature>
<dbReference type="Pfam" id="PF22818">
    <property type="entry name" value="ApeI-like"/>
    <property type="match status" value="1"/>
</dbReference>
<gene>
    <name evidence="3" type="ORF">DSM101010T_33820</name>
</gene>
<proteinExistence type="predicted"/>
<dbReference type="InterPro" id="IPR029069">
    <property type="entry name" value="HotDog_dom_sf"/>
</dbReference>
<dbReference type="AlphaFoldDB" id="A0A7J0BMN6"/>
<keyword evidence="4" id="KW-1185">Reference proteome</keyword>
<evidence type="ECO:0000256" key="1">
    <source>
        <dbReference type="SAM" id="MobiDB-lite"/>
    </source>
</evidence>
<dbReference type="EMBL" id="BLVO01000016">
    <property type="protein sequence ID" value="GFM35017.1"/>
    <property type="molecule type" value="Genomic_DNA"/>
</dbReference>
<dbReference type="Proteomes" id="UP000503840">
    <property type="component" value="Unassembled WGS sequence"/>
</dbReference>
<evidence type="ECO:0000313" key="3">
    <source>
        <dbReference type="EMBL" id="GFM35017.1"/>
    </source>
</evidence>
<evidence type="ECO:0000259" key="2">
    <source>
        <dbReference type="Pfam" id="PF22818"/>
    </source>
</evidence>
<dbReference type="RefSeq" id="WP_174406655.1">
    <property type="nucleotide sequence ID" value="NZ_BLVO01000016.1"/>
</dbReference>
<name>A0A7J0BMN6_9BACT</name>
<accession>A0A7J0BMN6</accession>
<dbReference type="Gene3D" id="3.10.129.10">
    <property type="entry name" value="Hotdog Thioesterase"/>
    <property type="match status" value="1"/>
</dbReference>